<keyword evidence="8" id="KW-1185">Reference proteome</keyword>
<evidence type="ECO:0000259" key="6">
    <source>
        <dbReference type="Pfam" id="PF13515"/>
    </source>
</evidence>
<evidence type="ECO:0000256" key="1">
    <source>
        <dbReference type="ARBA" id="ARBA00004141"/>
    </source>
</evidence>
<organism evidence="7 8">
    <name type="scientific">Actinomadura miaoliensis</name>
    <dbReference type="NCBI Taxonomy" id="430685"/>
    <lineage>
        <taxon>Bacteria</taxon>
        <taxon>Bacillati</taxon>
        <taxon>Actinomycetota</taxon>
        <taxon>Actinomycetes</taxon>
        <taxon>Streptosporangiales</taxon>
        <taxon>Thermomonosporaceae</taxon>
        <taxon>Actinomadura</taxon>
    </lineage>
</organism>
<gene>
    <name evidence="7" type="ORF">GCM10022214_19480</name>
</gene>
<reference evidence="8" key="1">
    <citation type="journal article" date="2019" name="Int. J. Syst. Evol. Microbiol.">
        <title>The Global Catalogue of Microorganisms (GCM) 10K type strain sequencing project: providing services to taxonomists for standard genome sequencing and annotation.</title>
        <authorList>
            <consortium name="The Broad Institute Genomics Platform"/>
            <consortium name="The Broad Institute Genome Sequencing Center for Infectious Disease"/>
            <person name="Wu L."/>
            <person name="Ma J."/>
        </authorList>
    </citation>
    <scope>NUCLEOTIDE SEQUENCE [LARGE SCALE GENOMIC DNA]</scope>
    <source>
        <strain evidence="8">JCM 16702</strain>
    </source>
</reference>
<dbReference type="Pfam" id="PF13515">
    <property type="entry name" value="FUSC_2"/>
    <property type="match status" value="1"/>
</dbReference>
<evidence type="ECO:0000256" key="4">
    <source>
        <dbReference type="ARBA" id="ARBA00023136"/>
    </source>
</evidence>
<feature type="transmembrane region" description="Helical" evidence="5">
    <location>
        <begin position="53"/>
        <end position="68"/>
    </location>
</feature>
<feature type="transmembrane region" description="Helical" evidence="5">
    <location>
        <begin position="125"/>
        <end position="145"/>
    </location>
</feature>
<evidence type="ECO:0000256" key="2">
    <source>
        <dbReference type="ARBA" id="ARBA00022692"/>
    </source>
</evidence>
<protein>
    <submittedName>
        <fullName evidence="7">Aromatic acid exporter family protein</fullName>
    </submittedName>
</protein>
<dbReference type="EMBL" id="BAAAZG010000008">
    <property type="protein sequence ID" value="GAA4065471.1"/>
    <property type="molecule type" value="Genomic_DNA"/>
</dbReference>
<feature type="transmembrane region" description="Helical" evidence="5">
    <location>
        <begin position="75"/>
        <end position="93"/>
    </location>
</feature>
<proteinExistence type="predicted"/>
<evidence type="ECO:0000313" key="8">
    <source>
        <dbReference type="Proteomes" id="UP001500683"/>
    </source>
</evidence>
<accession>A0ABP7VEA7</accession>
<evidence type="ECO:0000256" key="3">
    <source>
        <dbReference type="ARBA" id="ARBA00022989"/>
    </source>
</evidence>
<dbReference type="Proteomes" id="UP001500683">
    <property type="component" value="Unassembled WGS sequence"/>
</dbReference>
<comment type="subcellular location">
    <subcellularLocation>
        <location evidence="1">Membrane</location>
        <topology evidence="1">Multi-pass membrane protein</topology>
    </subcellularLocation>
</comment>
<feature type="domain" description="Integral membrane bound transporter" evidence="6">
    <location>
        <begin position="38"/>
        <end position="161"/>
    </location>
</feature>
<comment type="caution">
    <text evidence="7">The sequence shown here is derived from an EMBL/GenBank/DDBJ whole genome shotgun (WGS) entry which is preliminary data.</text>
</comment>
<keyword evidence="4 5" id="KW-0472">Membrane</keyword>
<name>A0ABP7VEA7_9ACTN</name>
<keyword evidence="3 5" id="KW-1133">Transmembrane helix</keyword>
<feature type="transmembrane region" description="Helical" evidence="5">
    <location>
        <begin position="28"/>
        <end position="47"/>
    </location>
</feature>
<dbReference type="RefSeq" id="WP_344944008.1">
    <property type="nucleotide sequence ID" value="NZ_BAAAZG010000008.1"/>
</dbReference>
<dbReference type="InterPro" id="IPR049453">
    <property type="entry name" value="Memb_transporter_dom"/>
</dbReference>
<evidence type="ECO:0000256" key="5">
    <source>
        <dbReference type="SAM" id="Phobius"/>
    </source>
</evidence>
<evidence type="ECO:0000313" key="7">
    <source>
        <dbReference type="EMBL" id="GAA4065471.1"/>
    </source>
</evidence>
<feature type="transmembrane region" description="Helical" evidence="5">
    <location>
        <begin position="99"/>
        <end position="118"/>
    </location>
</feature>
<keyword evidence="2 5" id="KW-0812">Transmembrane</keyword>
<sequence>MTGRVDEVVRRAAATPGRWHYWRGRLHIVVKAVLASVLAWLAARYLMGHRQPYFAPLAALLGVYPTVARSLRESLAYAAGFLVGALLAIPVGMTVGPNPAGIAVVVAVALLVSSWHGFGDQAPQVPFTALFALLVGGHEVMSYVVPRLGDVGVGLAVGLAVNTLVFPPLHIGRADAAVRDLKEQLACALEELASLTRPPGAGDAEDGWTRWGERERRLRHSHDGAYRACEQGRDSLRANPRVKLRRRRADGPGAWRSLRLMDTLDHTATYVRSIADALREASRTDPGGALLDAGFRDGYARQLDMLAGLVRSLPDGSGDDAAEARGLQQWLEQPYRGAGTDAPGLWDPRKELLRLSGLLLDNVCTPPT</sequence>